<evidence type="ECO:0008006" key="3">
    <source>
        <dbReference type="Google" id="ProtNLM"/>
    </source>
</evidence>
<sequence>MAEPIQGVRRNAIPAGGGSLGVSAQAPVMGVGTATNAPQSAYVASGAEAFRSGMDASFGEGLPSFVNELFADNINAAKQERRFEGFTRAIEGATQEEIRAEQPWYTKLFGPTDYEMGAERYETLSKVADIQNDFLTRMPELRTKSPKAISDMLSQTMKDSMTGSPFADSVMQKSLMEAAAPLIAQHTKEHEAWNQANMDNLSITTARKAMASYQNLMSQAAMLGKEGPMDQAALENLGMARAAIFEPLMPGKNQSIERTTRVMRTVLRDAAQDGNLYGANAIIETGFLNQLDEKTRSEFEEMITKGEEKFRSRFATEDEEFVKRYAMYRAGISQGKGGEPSLREGQELNRYYKAKTGSSVPVLKDDQLAAGAGDSMKNWLSDYNRVQDRQWSREDRAADRAETERLKAEAEDRNIMALTQAVAGGGAGAAKRMANVSGSDVDRAGLQNYRQALTSNPALARGQLVWNFSTRDSDINPEIQKDIQQGVNMAIGEESNDAFIREYGAWRALVESKGMIVDPRTGEIDESDDSAGPATAAAYYGQYHDLFKQYDQRWRSGMDRNLAYRSTFGNAAQDGRIDMRGVDSSETKQNVKEMRAALDELDDGTMQRWFGNGYSLHPSARLEMAEIAGRDFGTLGGMGLLPKDKARQAVNLRKAAGGVEFGGAVFWRNAPGQQSVGKYLGDNTGSVTSRLFMQELEAKAKAGGVDDFMKRSVTLTRVPDRNGEPVIQMVVLGETGWVPLQITGTDLKRRLTTERERVTEGKKYLTSPQMVEDVWQQDLFNASDK</sequence>
<keyword evidence="2" id="KW-1185">Reference proteome</keyword>
<name>A0A9X9NYY4_9CAUD</name>
<gene>
    <name evidence="1" type="ORF">IVIADoCa7_48</name>
</gene>
<protein>
    <recommendedName>
        <fullName evidence="3">Internal virion protein</fullName>
    </recommendedName>
</protein>
<proteinExistence type="predicted"/>
<evidence type="ECO:0000313" key="1">
    <source>
        <dbReference type="EMBL" id="UYA98874.1"/>
    </source>
</evidence>
<evidence type="ECO:0000313" key="2">
    <source>
        <dbReference type="Proteomes" id="UP001164550"/>
    </source>
</evidence>
<accession>A0A9X9NYY4</accession>
<dbReference type="Proteomes" id="UP001164550">
    <property type="component" value="Segment"/>
</dbReference>
<organism evidence="1 2">
    <name type="scientific">Xanthomonas phage vB_Xar_IVIA-DoCa7</name>
    <dbReference type="NCBI Taxonomy" id="2975534"/>
    <lineage>
        <taxon>Viruses</taxon>
        <taxon>Duplodnaviria</taxon>
        <taxon>Heunggongvirae</taxon>
        <taxon>Uroviricota</taxon>
        <taxon>Caudoviricetes</taxon>
        <taxon>Autographivirales</taxon>
        <taxon>Autonotataviridae</taxon>
        <taxon>Paternavirus</taxon>
        <taxon>Paternavirus doca7</taxon>
    </lineage>
</organism>
<dbReference type="EMBL" id="ON932081">
    <property type="protein sequence ID" value="UYA98874.1"/>
    <property type="molecule type" value="Genomic_DNA"/>
</dbReference>
<reference evidence="1" key="1">
    <citation type="submission" date="2022-07" db="EMBL/GenBank/DDBJ databases">
        <title>Comparative analysis of new lytic phages for the biological control of phytopathogenic Xanthomonas spp.</title>
        <authorList>
            <person name="Domingo-Calap M.L."/>
            <person name="Bernabeu-Gimeno M."/>
            <person name="Aure C.M."/>
            <person name="Marco-Noales E."/>
            <person name="Domingo-Calap P."/>
        </authorList>
    </citation>
    <scope>NUCLEOTIDE SEQUENCE</scope>
</reference>